<feature type="coiled-coil region" evidence="1">
    <location>
        <begin position="89"/>
        <end position="162"/>
    </location>
</feature>
<dbReference type="Proteomes" id="UP000192638">
    <property type="component" value="Unassembled WGS sequence"/>
</dbReference>
<name>A0A1V9QL74_9LACO</name>
<organism evidence="2 3">
    <name type="scientific">Ligilactobacillus salivarius</name>
    <dbReference type="NCBI Taxonomy" id="1624"/>
    <lineage>
        <taxon>Bacteria</taxon>
        <taxon>Bacillati</taxon>
        <taxon>Bacillota</taxon>
        <taxon>Bacilli</taxon>
        <taxon>Lactobacillales</taxon>
        <taxon>Lactobacillaceae</taxon>
        <taxon>Ligilactobacillus</taxon>
    </lineage>
</organism>
<comment type="caution">
    <text evidence="2">The sequence shown here is derived from an EMBL/GenBank/DDBJ whole genome shotgun (WGS) entry which is preliminary data.</text>
</comment>
<evidence type="ECO:0000313" key="2">
    <source>
        <dbReference type="EMBL" id="OQQ81626.1"/>
    </source>
</evidence>
<sequence length="287" mass="33557">MEFSERLINLMNENFNNQAQNVIAKDFADYVWEINPFDQTDYESLIKEVLESGVFPESMNAMTREAIQNCFINALMKKGIDPFEDGYRTRMAKQKLERLKNELNEQHKKLVDHYNQANGQPMNDKRGARSFFNKVDKLEDKKSELIKQIEVQEERVERLEWADERKRLGLNKQGGLMLTIDNIPRIEEELERAERGESHYAPATLRKYKKELARLKAEKEQLNNASSKAQEIINSGKLNQWKKYPTVYFIKGLRKVAIELVNGTFKESSKYAAQTDEEKEIVKEILG</sequence>
<gene>
    <name evidence="2" type="ORF">B6U60_09885</name>
</gene>
<evidence type="ECO:0000256" key="1">
    <source>
        <dbReference type="SAM" id="Coils"/>
    </source>
</evidence>
<keyword evidence="1" id="KW-0175">Coiled coil</keyword>
<protein>
    <submittedName>
        <fullName evidence="2">Uncharacterized protein</fullName>
    </submittedName>
</protein>
<proteinExistence type="predicted"/>
<feature type="coiled-coil region" evidence="1">
    <location>
        <begin position="205"/>
        <end position="235"/>
    </location>
</feature>
<reference evidence="2 3" key="1">
    <citation type="submission" date="2017-03" db="EMBL/GenBank/DDBJ databases">
        <title>Phylogenomics and comparative genomics of Lactobacillus salivarius, a mammalian gut commensal.</title>
        <authorList>
            <person name="Harris H.M."/>
        </authorList>
    </citation>
    <scope>NUCLEOTIDE SEQUENCE [LARGE SCALE GENOMIC DNA]</scope>
    <source>
        <strain evidence="2 3">LMG 14477</strain>
    </source>
</reference>
<dbReference type="RefSeq" id="WP_081530995.1">
    <property type="nucleotide sequence ID" value="NZ_NBEB01000109.1"/>
</dbReference>
<evidence type="ECO:0000313" key="3">
    <source>
        <dbReference type="Proteomes" id="UP000192638"/>
    </source>
</evidence>
<accession>A0A1V9QL74</accession>
<dbReference type="AlphaFoldDB" id="A0A1V9QL74"/>
<dbReference type="EMBL" id="NBEB01000109">
    <property type="protein sequence ID" value="OQQ81626.1"/>
    <property type="molecule type" value="Genomic_DNA"/>
</dbReference>